<name>A0AAV7PTE3_PLEWA</name>
<reference evidence="2" key="1">
    <citation type="journal article" date="2022" name="bioRxiv">
        <title>Sequencing and chromosome-scale assembly of the giantPleurodeles waltlgenome.</title>
        <authorList>
            <person name="Brown T."/>
            <person name="Elewa A."/>
            <person name="Iarovenko S."/>
            <person name="Subramanian E."/>
            <person name="Araus A.J."/>
            <person name="Petzold A."/>
            <person name="Susuki M."/>
            <person name="Suzuki K.-i.T."/>
            <person name="Hayashi T."/>
            <person name="Toyoda A."/>
            <person name="Oliveira C."/>
            <person name="Osipova E."/>
            <person name="Leigh N.D."/>
            <person name="Simon A."/>
            <person name="Yun M.H."/>
        </authorList>
    </citation>
    <scope>NUCLEOTIDE SEQUENCE</scope>
    <source>
        <strain evidence="2">20211129_DDA</strain>
        <tissue evidence="2">Liver</tissue>
    </source>
</reference>
<accession>A0AAV7PTE3</accession>
<keyword evidence="3" id="KW-1185">Reference proteome</keyword>
<dbReference type="EMBL" id="JANPWB010000011">
    <property type="protein sequence ID" value="KAJ1128998.1"/>
    <property type="molecule type" value="Genomic_DNA"/>
</dbReference>
<feature type="compositionally biased region" description="Basic and acidic residues" evidence="1">
    <location>
        <begin position="21"/>
        <end position="45"/>
    </location>
</feature>
<gene>
    <name evidence="2" type="ORF">NDU88_007369</name>
</gene>
<sequence length="88" mass="9633">MYNPRQRAGNGVRVSSVLSIGRERRGEDGRRAARRGQDYDSCAERRSPHGRICLRLLDGKVKEVAQSPRSAIHHLRTERGAGAAAAGP</sequence>
<evidence type="ECO:0000313" key="2">
    <source>
        <dbReference type="EMBL" id="KAJ1128998.1"/>
    </source>
</evidence>
<protein>
    <submittedName>
        <fullName evidence="2">Uncharacterized protein</fullName>
    </submittedName>
</protein>
<comment type="caution">
    <text evidence="2">The sequence shown here is derived from an EMBL/GenBank/DDBJ whole genome shotgun (WGS) entry which is preliminary data.</text>
</comment>
<evidence type="ECO:0000313" key="3">
    <source>
        <dbReference type="Proteomes" id="UP001066276"/>
    </source>
</evidence>
<evidence type="ECO:0000256" key="1">
    <source>
        <dbReference type="SAM" id="MobiDB-lite"/>
    </source>
</evidence>
<organism evidence="2 3">
    <name type="scientific">Pleurodeles waltl</name>
    <name type="common">Iberian ribbed newt</name>
    <dbReference type="NCBI Taxonomy" id="8319"/>
    <lineage>
        <taxon>Eukaryota</taxon>
        <taxon>Metazoa</taxon>
        <taxon>Chordata</taxon>
        <taxon>Craniata</taxon>
        <taxon>Vertebrata</taxon>
        <taxon>Euteleostomi</taxon>
        <taxon>Amphibia</taxon>
        <taxon>Batrachia</taxon>
        <taxon>Caudata</taxon>
        <taxon>Salamandroidea</taxon>
        <taxon>Salamandridae</taxon>
        <taxon>Pleurodelinae</taxon>
        <taxon>Pleurodeles</taxon>
    </lineage>
</organism>
<dbReference type="AlphaFoldDB" id="A0AAV7PTE3"/>
<dbReference type="Proteomes" id="UP001066276">
    <property type="component" value="Chromosome 7"/>
</dbReference>
<feature type="region of interest" description="Disordered" evidence="1">
    <location>
        <begin position="1"/>
        <end position="45"/>
    </location>
</feature>
<proteinExistence type="predicted"/>